<dbReference type="GO" id="GO:0009432">
    <property type="term" value="P:SOS response"/>
    <property type="evidence" value="ECO:0007669"/>
    <property type="project" value="UniProtKB-UniRule"/>
</dbReference>
<name>A0A1F2UJ16_9ACTN</name>
<keyword evidence="9 12" id="KW-0238">DNA-binding</keyword>
<dbReference type="GO" id="GO:0006260">
    <property type="term" value="P:DNA replication"/>
    <property type="evidence" value="ECO:0007669"/>
    <property type="project" value="UniProtKB-UniRule"/>
</dbReference>
<dbReference type="AlphaFoldDB" id="A0A1F2UJ16"/>
<keyword evidence="5 12" id="KW-0235">DNA replication</keyword>
<comment type="function">
    <text evidence="11 12 13">The RecF protein is involved in DNA metabolism; it is required for DNA replication and normal SOS inducibility. RecF binds preferentially to single-stranded, linear DNA. It also seems to bind ATP.</text>
</comment>
<dbReference type="GO" id="GO:0005524">
    <property type="term" value="F:ATP binding"/>
    <property type="evidence" value="ECO:0007669"/>
    <property type="project" value="UniProtKB-UniRule"/>
</dbReference>
<keyword evidence="10 12" id="KW-0234">DNA repair</keyword>
<sequence length="363" mass="41919">MYIENLSLNNYRNYENFSTGFTPGINLIIGKNAVGKTNLLEAIYFLENGRSHRTRNHQELIKWHEEFLHVKASVKRADRDLVVDAMVEKSGGRRLKVNGVLQKGFSGRARPVQTVMFTPDHLKIVKEMPEYRRAYLDEILEKIKADYTYWRQHYGKVLRQRNLLLKKVGAGRMKPDMIDCWDVQLVEAGVKIIKYRNEAVATIAEHATEIYSQISDSAERFSLKYENQLVGEDGSVEGLQERFEEGLRAKRRAEIERGQSLLGPHRDDIGMFLGGIDMRIYGSQGEQRSVALALKITEHGIITEKIKEYPVLLLDDVMSELDIKRREALLKYIKNGTQVLITSTNVEYFKEQELYEYNVISVK</sequence>
<dbReference type="GO" id="GO:0005737">
    <property type="term" value="C:cytoplasm"/>
    <property type="evidence" value="ECO:0007669"/>
    <property type="project" value="UniProtKB-SubCell"/>
</dbReference>
<evidence type="ECO:0000313" key="16">
    <source>
        <dbReference type="Proteomes" id="UP000178086"/>
    </source>
</evidence>
<keyword evidence="7 12" id="KW-0227">DNA damage</keyword>
<comment type="similarity">
    <text evidence="2 12 13">Belongs to the RecF family.</text>
</comment>
<proteinExistence type="inferred from homology"/>
<evidence type="ECO:0000256" key="7">
    <source>
        <dbReference type="ARBA" id="ARBA00022763"/>
    </source>
</evidence>
<dbReference type="PANTHER" id="PTHR32182:SF0">
    <property type="entry name" value="DNA REPLICATION AND REPAIR PROTEIN RECF"/>
    <property type="match status" value="1"/>
</dbReference>
<dbReference type="InterPro" id="IPR042174">
    <property type="entry name" value="RecF_2"/>
</dbReference>
<keyword evidence="8 12" id="KW-0067">ATP-binding</keyword>
<dbReference type="PROSITE" id="PS00618">
    <property type="entry name" value="RECF_2"/>
    <property type="match status" value="1"/>
</dbReference>
<feature type="binding site" evidence="12">
    <location>
        <begin position="30"/>
        <end position="37"/>
    </location>
    <ligand>
        <name>ATP</name>
        <dbReference type="ChEBI" id="CHEBI:30616"/>
    </ligand>
</feature>
<protein>
    <recommendedName>
        <fullName evidence="3 12">DNA replication and repair protein RecF</fullName>
    </recommendedName>
</protein>
<keyword evidence="6 12" id="KW-0547">Nucleotide-binding</keyword>
<dbReference type="InterPro" id="IPR018078">
    <property type="entry name" value="DNA-binding_RecF_CS"/>
</dbReference>
<dbReference type="GO" id="GO:0003697">
    <property type="term" value="F:single-stranded DNA binding"/>
    <property type="evidence" value="ECO:0007669"/>
    <property type="project" value="UniProtKB-UniRule"/>
</dbReference>
<dbReference type="NCBIfam" id="TIGR00611">
    <property type="entry name" value="recf"/>
    <property type="match status" value="1"/>
</dbReference>
<comment type="subcellular location">
    <subcellularLocation>
        <location evidence="1 12 13">Cytoplasm</location>
    </subcellularLocation>
</comment>
<dbReference type="PANTHER" id="PTHR32182">
    <property type="entry name" value="DNA REPLICATION AND REPAIR PROTEIN RECF"/>
    <property type="match status" value="1"/>
</dbReference>
<comment type="caution">
    <text evidence="15">The sequence shown here is derived from an EMBL/GenBank/DDBJ whole genome shotgun (WGS) entry which is preliminary data.</text>
</comment>
<evidence type="ECO:0000256" key="13">
    <source>
        <dbReference type="RuleBase" id="RU000578"/>
    </source>
</evidence>
<dbReference type="GO" id="GO:0006302">
    <property type="term" value="P:double-strand break repair"/>
    <property type="evidence" value="ECO:0007669"/>
    <property type="project" value="TreeGrafter"/>
</dbReference>
<dbReference type="Proteomes" id="UP000178086">
    <property type="component" value="Unassembled WGS sequence"/>
</dbReference>
<evidence type="ECO:0000256" key="6">
    <source>
        <dbReference type="ARBA" id="ARBA00022741"/>
    </source>
</evidence>
<evidence type="ECO:0000256" key="8">
    <source>
        <dbReference type="ARBA" id="ARBA00022840"/>
    </source>
</evidence>
<dbReference type="Gene3D" id="1.20.1050.90">
    <property type="entry name" value="RecF/RecN/SMC, N-terminal domain"/>
    <property type="match status" value="1"/>
</dbReference>
<accession>A0A1F2UJ16</accession>
<organism evidence="15 16">
    <name type="scientific">Candidatus Aquicultor primus</name>
    <dbReference type="NCBI Taxonomy" id="1797195"/>
    <lineage>
        <taxon>Bacteria</taxon>
        <taxon>Bacillati</taxon>
        <taxon>Actinomycetota</taxon>
        <taxon>Candidatus Aquicultoria</taxon>
        <taxon>Candidatus Aquicultorales</taxon>
        <taxon>Candidatus Aquicultoraceae</taxon>
        <taxon>Candidatus Aquicultor</taxon>
    </lineage>
</organism>
<dbReference type="GO" id="GO:0000731">
    <property type="term" value="P:DNA synthesis involved in DNA repair"/>
    <property type="evidence" value="ECO:0007669"/>
    <property type="project" value="TreeGrafter"/>
</dbReference>
<evidence type="ECO:0000256" key="3">
    <source>
        <dbReference type="ARBA" id="ARBA00020170"/>
    </source>
</evidence>
<evidence type="ECO:0000256" key="5">
    <source>
        <dbReference type="ARBA" id="ARBA00022705"/>
    </source>
</evidence>
<evidence type="ECO:0000256" key="11">
    <source>
        <dbReference type="ARBA" id="ARBA00025401"/>
    </source>
</evidence>
<keyword evidence="4 12" id="KW-0963">Cytoplasm</keyword>
<keyword evidence="12 13" id="KW-0742">SOS response</keyword>
<dbReference type="SUPFAM" id="SSF52540">
    <property type="entry name" value="P-loop containing nucleoside triphosphate hydrolases"/>
    <property type="match status" value="1"/>
</dbReference>
<evidence type="ECO:0000256" key="1">
    <source>
        <dbReference type="ARBA" id="ARBA00004496"/>
    </source>
</evidence>
<dbReference type="InterPro" id="IPR001238">
    <property type="entry name" value="DNA-binding_RecF"/>
</dbReference>
<evidence type="ECO:0000259" key="14">
    <source>
        <dbReference type="Pfam" id="PF02463"/>
    </source>
</evidence>
<evidence type="ECO:0000256" key="2">
    <source>
        <dbReference type="ARBA" id="ARBA00008016"/>
    </source>
</evidence>
<evidence type="ECO:0000256" key="12">
    <source>
        <dbReference type="HAMAP-Rule" id="MF_00365"/>
    </source>
</evidence>
<evidence type="ECO:0000313" key="15">
    <source>
        <dbReference type="EMBL" id="OFW33001.1"/>
    </source>
</evidence>
<dbReference type="Gene3D" id="3.40.50.300">
    <property type="entry name" value="P-loop containing nucleotide triphosphate hydrolases"/>
    <property type="match status" value="1"/>
</dbReference>
<dbReference type="EMBL" id="MELI01000079">
    <property type="protein sequence ID" value="OFW33001.1"/>
    <property type="molecule type" value="Genomic_DNA"/>
</dbReference>
<reference evidence="15 16" key="1">
    <citation type="journal article" date="2016" name="Nat. Commun.">
        <title>Thousands of microbial genomes shed light on interconnected biogeochemical processes in an aquifer system.</title>
        <authorList>
            <person name="Anantharaman K."/>
            <person name="Brown C.T."/>
            <person name="Hug L.A."/>
            <person name="Sharon I."/>
            <person name="Castelle C.J."/>
            <person name="Probst A.J."/>
            <person name="Thomas B.C."/>
            <person name="Singh A."/>
            <person name="Wilkins M.J."/>
            <person name="Karaoz U."/>
            <person name="Brodie E.L."/>
            <person name="Williams K.H."/>
            <person name="Hubbard S.S."/>
            <person name="Banfield J.F."/>
        </authorList>
    </citation>
    <scope>NUCLEOTIDE SEQUENCE [LARGE SCALE GENOMIC DNA]</scope>
</reference>
<dbReference type="Pfam" id="PF02463">
    <property type="entry name" value="SMC_N"/>
    <property type="match status" value="1"/>
</dbReference>
<evidence type="ECO:0000256" key="10">
    <source>
        <dbReference type="ARBA" id="ARBA00023204"/>
    </source>
</evidence>
<evidence type="ECO:0000256" key="9">
    <source>
        <dbReference type="ARBA" id="ARBA00023125"/>
    </source>
</evidence>
<feature type="domain" description="RecF/RecN/SMC N-terminal" evidence="14">
    <location>
        <begin position="2"/>
        <end position="352"/>
    </location>
</feature>
<dbReference type="InterPro" id="IPR027417">
    <property type="entry name" value="P-loop_NTPase"/>
</dbReference>
<gene>
    <name evidence="12" type="primary">recF</name>
    <name evidence="15" type="ORF">A2074_03250</name>
</gene>
<evidence type="ECO:0000256" key="4">
    <source>
        <dbReference type="ARBA" id="ARBA00022490"/>
    </source>
</evidence>
<dbReference type="InterPro" id="IPR003395">
    <property type="entry name" value="RecF/RecN/SMC_N"/>
</dbReference>
<dbReference type="HAMAP" id="MF_00365">
    <property type="entry name" value="RecF"/>
    <property type="match status" value="1"/>
</dbReference>